<evidence type="ECO:0000313" key="2">
    <source>
        <dbReference type="Proteomes" id="UP000177027"/>
    </source>
</evidence>
<evidence type="ECO:0000313" key="1">
    <source>
        <dbReference type="EMBL" id="OGK28708.1"/>
    </source>
</evidence>
<reference evidence="1 2" key="1">
    <citation type="journal article" date="2016" name="Nat. Commun.">
        <title>Thousands of microbial genomes shed light on interconnected biogeochemical processes in an aquifer system.</title>
        <authorList>
            <person name="Anantharaman K."/>
            <person name="Brown C.T."/>
            <person name="Hug L.A."/>
            <person name="Sharon I."/>
            <person name="Castelle C.J."/>
            <person name="Probst A.J."/>
            <person name="Thomas B.C."/>
            <person name="Singh A."/>
            <person name="Wilkins M.J."/>
            <person name="Karaoz U."/>
            <person name="Brodie E.L."/>
            <person name="Williams K.H."/>
            <person name="Hubbard S.S."/>
            <person name="Banfield J.F."/>
        </authorList>
    </citation>
    <scope>NUCLEOTIDE SEQUENCE [LARGE SCALE GENOMIC DNA]</scope>
</reference>
<sequence>MVASPMPVCGDSYTLRLLQQLRRYQPEGCIELEERFLQRILTDVPSTSSRIYYGELCMRYGHTNMGREVLTHALETEYSAQMMGVENGGNGIRGEYLSLAQEMLEKLIEVEGSGGNNSRRGELMKILELRYEAMTQAIDRGYLAYTDSRLDPRVTRAHRRNIALEMMSRGISQGFNRYAAAVLDDFEGRGPMDTARTIDFLLELSREGKGDTAKWVLGRVVQQLRSRGRLRLSTIPRSLTEALGIEEDRRAE</sequence>
<dbReference type="AlphaFoldDB" id="A0A1F7HBW5"/>
<organism evidence="1 2">
    <name type="scientific">Candidatus Roizmanbacteria bacterium RIFCSPHIGHO2_02_FULL_40_9</name>
    <dbReference type="NCBI Taxonomy" id="1802042"/>
    <lineage>
        <taxon>Bacteria</taxon>
        <taxon>Candidatus Roizmaniibacteriota</taxon>
    </lineage>
</organism>
<dbReference type="EMBL" id="MFZS01000032">
    <property type="protein sequence ID" value="OGK28708.1"/>
    <property type="molecule type" value="Genomic_DNA"/>
</dbReference>
<proteinExistence type="predicted"/>
<comment type="caution">
    <text evidence="1">The sequence shown here is derived from an EMBL/GenBank/DDBJ whole genome shotgun (WGS) entry which is preliminary data.</text>
</comment>
<protein>
    <submittedName>
        <fullName evidence="1">Uncharacterized protein</fullName>
    </submittedName>
</protein>
<gene>
    <name evidence="1" type="ORF">A3D06_01355</name>
</gene>
<accession>A0A1F7HBW5</accession>
<name>A0A1F7HBW5_9BACT</name>
<dbReference type="Proteomes" id="UP000177027">
    <property type="component" value="Unassembled WGS sequence"/>
</dbReference>